<dbReference type="Proteomes" id="UP001597053">
    <property type="component" value="Unassembled WGS sequence"/>
</dbReference>
<dbReference type="InterPro" id="IPR027417">
    <property type="entry name" value="P-loop_NTPase"/>
</dbReference>
<dbReference type="Pfam" id="PF13229">
    <property type="entry name" value="Beta_helix"/>
    <property type="match status" value="1"/>
</dbReference>
<evidence type="ECO:0000313" key="5">
    <source>
        <dbReference type="EMBL" id="MFD0784328.1"/>
    </source>
</evidence>
<proteinExistence type="inferred from homology"/>
<feature type="domain" description="AAA+ ATPase" evidence="4">
    <location>
        <begin position="356"/>
        <end position="495"/>
    </location>
</feature>
<dbReference type="SMART" id="SM00382">
    <property type="entry name" value="AAA"/>
    <property type="match status" value="1"/>
</dbReference>
<dbReference type="InterPro" id="IPR006626">
    <property type="entry name" value="PbH1"/>
</dbReference>
<keyword evidence="3" id="KW-0067">ATP-binding</keyword>
<keyword evidence="6" id="KW-1185">Reference proteome</keyword>
<gene>
    <name evidence="5" type="ORF">ACFQZ8_10435</name>
</gene>
<dbReference type="Gene3D" id="3.40.50.300">
    <property type="entry name" value="P-loop containing nucleotide triphosphate hydrolases"/>
    <property type="match status" value="1"/>
</dbReference>
<comment type="similarity">
    <text evidence="1">Belongs to the CbxX/CfxQ family.</text>
</comment>
<evidence type="ECO:0000256" key="3">
    <source>
        <dbReference type="ARBA" id="ARBA00022840"/>
    </source>
</evidence>
<dbReference type="Pfam" id="PF17866">
    <property type="entry name" value="AAA_lid_6"/>
    <property type="match status" value="1"/>
</dbReference>
<dbReference type="InterPro" id="IPR011050">
    <property type="entry name" value="Pectin_lyase_fold/virulence"/>
</dbReference>
<dbReference type="Pfam" id="PF00004">
    <property type="entry name" value="AAA"/>
    <property type="match status" value="1"/>
</dbReference>
<name>A0ABW3A0B8_9ACTN</name>
<evidence type="ECO:0000259" key="4">
    <source>
        <dbReference type="SMART" id="SM00382"/>
    </source>
</evidence>
<dbReference type="Gene3D" id="1.10.8.60">
    <property type="match status" value="1"/>
</dbReference>
<dbReference type="SMART" id="SM00710">
    <property type="entry name" value="PbH1"/>
    <property type="match status" value="6"/>
</dbReference>
<feature type="non-terminal residue" evidence="5">
    <location>
        <position position="1"/>
    </location>
</feature>
<sequence length="579" mass="60925">SATSALTVRDRATVVADRLVLDHADGNGLLAEGTASVRMSEPEIGHTGRSAVHVAGRAEVTMLGGVLHDTSGFGLRVVDEAMAVADGTEITEAATAGIGVENRGDVAVVGVRITGGMVGVSLAGRHRPLLRDCEITGAARVGVLVEEDGSALMHRCTVRGGADAGLYLGARSTAYVMDCLVSEAPGIGIVVSAGAAPTVRSTTVLRTKKNALVVHEGGHGDFVDCTVGEAGYPAVYVGAVADPSFRRLHVQDTARGVALDPGANPEWIGCTSVNVAADDVPQSAVAVTPDAPDTAVVGAVPSRAGREGEPESLEDLLAQLNDLVGLGGVKQDVNRMVNVMRMVQQRRDAGLTPPPLGRHLVFAGNPGTGKTTVARLYGRILAALGVIESGHLVEADRAALVGEYVGHTAPRTQAVFRRAVGGVLFIDEAYALTPEGQGADFGREAIVTLVKLMEDHRDEVVVIVAGYTSDMERFTASNPGLASRFTRTLRFEDYSAEELVAIVRGQATGHEYTLGPRVDEALAELFDRMRATRRFGNGRSARQIFQEMTERQAQRVAAIADPHLDDLMTLLVDDLPEMK</sequence>
<dbReference type="EMBL" id="JBHTHM010000381">
    <property type="protein sequence ID" value="MFD0784328.1"/>
    <property type="molecule type" value="Genomic_DNA"/>
</dbReference>
<dbReference type="InterPro" id="IPR003593">
    <property type="entry name" value="AAA+_ATPase"/>
</dbReference>
<accession>A0ABW3A0B8</accession>
<keyword evidence="2" id="KW-0547">Nucleotide-binding</keyword>
<dbReference type="SUPFAM" id="SSF52540">
    <property type="entry name" value="P-loop containing nucleoside triphosphate hydrolases"/>
    <property type="match status" value="1"/>
</dbReference>
<organism evidence="5 6">
    <name type="scientific">Micromonospora azadirachtae</name>
    <dbReference type="NCBI Taxonomy" id="1970735"/>
    <lineage>
        <taxon>Bacteria</taxon>
        <taxon>Bacillati</taxon>
        <taxon>Actinomycetota</taxon>
        <taxon>Actinomycetes</taxon>
        <taxon>Micromonosporales</taxon>
        <taxon>Micromonosporaceae</taxon>
        <taxon>Micromonospora</taxon>
    </lineage>
</organism>
<evidence type="ECO:0000256" key="1">
    <source>
        <dbReference type="ARBA" id="ARBA00010378"/>
    </source>
</evidence>
<dbReference type="CDD" id="cd00009">
    <property type="entry name" value="AAA"/>
    <property type="match status" value="1"/>
</dbReference>
<protein>
    <submittedName>
        <fullName evidence="5">Right-handed parallel beta-helix repeat-containing protein</fullName>
    </submittedName>
</protein>
<dbReference type="InterPro" id="IPR012334">
    <property type="entry name" value="Pectin_lyas_fold"/>
</dbReference>
<evidence type="ECO:0000313" key="6">
    <source>
        <dbReference type="Proteomes" id="UP001597053"/>
    </source>
</evidence>
<dbReference type="InterPro" id="IPR041627">
    <property type="entry name" value="AAA_lid_6"/>
</dbReference>
<dbReference type="InterPro" id="IPR039448">
    <property type="entry name" value="Beta_helix"/>
</dbReference>
<dbReference type="PANTHER" id="PTHR43392:SF2">
    <property type="entry name" value="AAA-TYPE ATPASE FAMILY PROTEIN _ ANKYRIN REPEAT FAMILY PROTEIN"/>
    <property type="match status" value="1"/>
</dbReference>
<dbReference type="PRINTS" id="PR00819">
    <property type="entry name" value="CBXCFQXSUPER"/>
</dbReference>
<dbReference type="InterPro" id="IPR003959">
    <property type="entry name" value="ATPase_AAA_core"/>
</dbReference>
<dbReference type="InterPro" id="IPR050773">
    <property type="entry name" value="CbxX/CfxQ_RuBisCO_ESX"/>
</dbReference>
<dbReference type="SUPFAM" id="SSF51126">
    <property type="entry name" value="Pectin lyase-like"/>
    <property type="match status" value="1"/>
</dbReference>
<dbReference type="InterPro" id="IPR000641">
    <property type="entry name" value="CbxX/CfxQ"/>
</dbReference>
<dbReference type="PANTHER" id="PTHR43392">
    <property type="entry name" value="AAA-TYPE ATPASE FAMILY PROTEIN / ANKYRIN REPEAT FAMILY PROTEIN"/>
    <property type="match status" value="1"/>
</dbReference>
<dbReference type="Gene3D" id="2.160.20.10">
    <property type="entry name" value="Single-stranded right-handed beta-helix, Pectin lyase-like"/>
    <property type="match status" value="1"/>
</dbReference>
<reference evidence="6" key="1">
    <citation type="journal article" date="2019" name="Int. J. Syst. Evol. Microbiol.">
        <title>The Global Catalogue of Microorganisms (GCM) 10K type strain sequencing project: providing services to taxonomists for standard genome sequencing and annotation.</title>
        <authorList>
            <consortium name="The Broad Institute Genomics Platform"/>
            <consortium name="The Broad Institute Genome Sequencing Center for Infectious Disease"/>
            <person name="Wu L."/>
            <person name="Ma J."/>
        </authorList>
    </citation>
    <scope>NUCLEOTIDE SEQUENCE [LARGE SCALE GENOMIC DNA]</scope>
    <source>
        <strain evidence="6">JCM 32148</strain>
    </source>
</reference>
<comment type="caution">
    <text evidence="5">The sequence shown here is derived from an EMBL/GenBank/DDBJ whole genome shotgun (WGS) entry which is preliminary data.</text>
</comment>
<evidence type="ECO:0000256" key="2">
    <source>
        <dbReference type="ARBA" id="ARBA00022741"/>
    </source>
</evidence>